<evidence type="ECO:0000313" key="4">
    <source>
        <dbReference type="Proteomes" id="UP000034980"/>
    </source>
</evidence>
<dbReference type="Pfam" id="PF05656">
    <property type="entry name" value="DUF805"/>
    <property type="match status" value="1"/>
</dbReference>
<evidence type="ECO:0000256" key="1">
    <source>
        <dbReference type="SAM" id="MobiDB-lite"/>
    </source>
</evidence>
<evidence type="ECO:0000256" key="2">
    <source>
        <dbReference type="SAM" id="Phobius"/>
    </source>
</evidence>
<keyword evidence="2" id="KW-0472">Membrane</keyword>
<gene>
    <name evidence="3" type="ORF">T235_09495</name>
</gene>
<keyword evidence="2" id="KW-0812">Transmembrane</keyword>
<dbReference type="AlphaFoldDB" id="W2CZC6"/>
<keyword evidence="2" id="KW-1133">Transmembrane helix</keyword>
<reference evidence="3 4" key="1">
    <citation type="submission" date="2013-11" db="EMBL/GenBank/DDBJ databases">
        <title>Single cell genomics of uncultured Tannerella BU063 (oral taxon 286).</title>
        <authorList>
            <person name="Beall C.J."/>
            <person name="Campbell A.G."/>
            <person name="Griffen A.L."/>
            <person name="Podar M."/>
            <person name="Leys E.J."/>
        </authorList>
    </citation>
    <scope>NUCLEOTIDE SEQUENCE [LARGE SCALE GENOMIC DNA]</scope>
    <source>
        <strain evidence="3">Cell 8/11</strain>
    </source>
</reference>
<protein>
    <recommendedName>
        <fullName evidence="5">DUF805 domain-containing protein</fullName>
    </recommendedName>
</protein>
<feature type="transmembrane region" description="Helical" evidence="2">
    <location>
        <begin position="157"/>
        <end position="176"/>
    </location>
</feature>
<organism evidence="3 4">
    <name type="scientific">Tannerella sp. oral taxon BU063 isolate Cell 8/11</name>
    <dbReference type="NCBI Taxonomy" id="1411915"/>
    <lineage>
        <taxon>Bacteria</taxon>
        <taxon>Pseudomonadati</taxon>
        <taxon>Bacteroidota</taxon>
        <taxon>Bacteroidia</taxon>
        <taxon>Bacteroidales</taxon>
        <taxon>Tannerellaceae</taxon>
        <taxon>Tannerella</taxon>
    </lineage>
</organism>
<dbReference type="Proteomes" id="UP000034980">
    <property type="component" value="Unassembled WGS sequence"/>
</dbReference>
<dbReference type="PANTHER" id="PTHR34980">
    <property type="entry name" value="INNER MEMBRANE PROTEIN-RELATED-RELATED"/>
    <property type="match status" value="1"/>
</dbReference>
<evidence type="ECO:0008006" key="5">
    <source>
        <dbReference type="Google" id="ProtNLM"/>
    </source>
</evidence>
<dbReference type="PATRIC" id="fig|1411915.3.peg.969"/>
<feature type="transmembrane region" description="Helical" evidence="2">
    <location>
        <begin position="196"/>
        <end position="215"/>
    </location>
</feature>
<sequence>MEDATKRCPYCGEEILAVAKKCKHCGEWLDENAQVSEPQLTSVPEPVCEPTPEPKKDPVDEREEATSTAEPVRRPGFFEYYFIDLFIRRYADFKGKTSRQQFWMGGLCFVLLLLTLFCIDLATGLMFVCTLVGTLALTVPFVAAAIRRLHDTGRSGWWFLIQYVPVVGPIWLLVLLCQKGETRDDQRPAFQLPTDAIAAAAMVLIVGVSIIWVSIGSNEYKRTKRAVYEEAYRSMAEAANAEKEANDDPNAIPDEVVDVANACSYYDNDRSLTANDFTLIARYNDAGRHCAYYTQKEYQVVLYQYNLENRKVRVIDLNKTAITPKKEGQMEISPVIFEVSQIVVKGDNFYIVGSTNANAGGYVAYLVSYDTGYESFECLDYGIDIRLINNNRQAVVTHAKMIKEAECYADCEFKTWDVTVNLP</sequence>
<feature type="region of interest" description="Disordered" evidence="1">
    <location>
        <begin position="36"/>
        <end position="69"/>
    </location>
</feature>
<evidence type="ECO:0000313" key="3">
    <source>
        <dbReference type="EMBL" id="ETK12403.1"/>
    </source>
</evidence>
<dbReference type="InterPro" id="IPR008523">
    <property type="entry name" value="DUF805"/>
</dbReference>
<proteinExistence type="predicted"/>
<dbReference type="EMBL" id="AYYF01001157">
    <property type="protein sequence ID" value="ETK12403.1"/>
    <property type="molecule type" value="Genomic_DNA"/>
</dbReference>
<dbReference type="GO" id="GO:0005886">
    <property type="term" value="C:plasma membrane"/>
    <property type="evidence" value="ECO:0007669"/>
    <property type="project" value="TreeGrafter"/>
</dbReference>
<feature type="transmembrane region" description="Helical" evidence="2">
    <location>
        <begin position="125"/>
        <end position="145"/>
    </location>
</feature>
<dbReference type="PANTHER" id="PTHR34980:SF2">
    <property type="entry name" value="INNER MEMBRANE PROTEIN YHAH-RELATED"/>
    <property type="match status" value="1"/>
</dbReference>
<comment type="caution">
    <text evidence="3">The sequence shown here is derived from an EMBL/GenBank/DDBJ whole genome shotgun (WGS) entry which is preliminary data.</text>
</comment>
<feature type="transmembrane region" description="Helical" evidence="2">
    <location>
        <begin position="102"/>
        <end position="119"/>
    </location>
</feature>
<name>W2CZC6_9BACT</name>
<accession>W2CZC6</accession>